<keyword evidence="3 5" id="KW-0067">ATP-binding</keyword>
<dbReference type="GO" id="GO:0005524">
    <property type="term" value="F:ATP binding"/>
    <property type="evidence" value="ECO:0007669"/>
    <property type="project" value="UniProtKB-UniRule"/>
</dbReference>
<dbReference type="Proteomes" id="UP000203464">
    <property type="component" value="Unassembled WGS sequence"/>
</dbReference>
<keyword evidence="2 5" id="KW-0547">Nucleotide-binding</keyword>
<dbReference type="HAMAP" id="MF_00376">
    <property type="entry name" value="Dephospho_CoA_kinase"/>
    <property type="match status" value="1"/>
</dbReference>
<accession>A0A238KF10</accession>
<evidence type="ECO:0000313" key="7">
    <source>
        <dbReference type="EMBL" id="SMX41197.1"/>
    </source>
</evidence>
<dbReference type="EC" id="2.7.1.24" evidence="5 6"/>
<keyword evidence="4 5" id="KW-0173">Coenzyme A biosynthesis</keyword>
<evidence type="ECO:0000313" key="8">
    <source>
        <dbReference type="Proteomes" id="UP000203464"/>
    </source>
</evidence>
<dbReference type="InterPro" id="IPR001977">
    <property type="entry name" value="Depp_CoAkinase"/>
</dbReference>
<dbReference type="InterPro" id="IPR027417">
    <property type="entry name" value="P-loop_NTPase"/>
</dbReference>
<dbReference type="GO" id="GO:0004140">
    <property type="term" value="F:dephospho-CoA kinase activity"/>
    <property type="evidence" value="ECO:0007669"/>
    <property type="project" value="UniProtKB-UniRule"/>
</dbReference>
<dbReference type="GO" id="GO:0015937">
    <property type="term" value="P:coenzyme A biosynthetic process"/>
    <property type="evidence" value="ECO:0007669"/>
    <property type="project" value="UniProtKB-UniRule"/>
</dbReference>
<dbReference type="Gene3D" id="3.40.50.300">
    <property type="entry name" value="P-loop containing nucleotide triphosphate hydrolases"/>
    <property type="match status" value="1"/>
</dbReference>
<comment type="subcellular location">
    <subcellularLocation>
        <location evidence="5">Cytoplasm</location>
    </subcellularLocation>
</comment>
<dbReference type="EMBL" id="FXYD01000004">
    <property type="protein sequence ID" value="SMX41197.1"/>
    <property type="molecule type" value="Genomic_DNA"/>
</dbReference>
<dbReference type="GO" id="GO:0005737">
    <property type="term" value="C:cytoplasm"/>
    <property type="evidence" value="ECO:0007669"/>
    <property type="project" value="UniProtKB-SubCell"/>
</dbReference>
<evidence type="ECO:0000256" key="3">
    <source>
        <dbReference type="ARBA" id="ARBA00022840"/>
    </source>
</evidence>
<dbReference type="NCBIfam" id="TIGR00152">
    <property type="entry name" value="dephospho-CoA kinase"/>
    <property type="match status" value="1"/>
</dbReference>
<gene>
    <name evidence="5 7" type="primary">coaE</name>
    <name evidence="7" type="ORF">OCA8868_02433</name>
</gene>
<comment type="function">
    <text evidence="5">Catalyzes the phosphorylation of the 3'-hydroxyl group of dephosphocoenzyme A to form coenzyme A.</text>
</comment>
<comment type="similarity">
    <text evidence="1 5">Belongs to the CoaE family.</text>
</comment>
<feature type="binding site" evidence="5">
    <location>
        <begin position="12"/>
        <end position="17"/>
    </location>
    <ligand>
        <name>ATP</name>
        <dbReference type="ChEBI" id="CHEBI:30616"/>
    </ligand>
</feature>
<dbReference type="PANTHER" id="PTHR10695:SF46">
    <property type="entry name" value="BIFUNCTIONAL COENZYME A SYNTHASE-RELATED"/>
    <property type="match status" value="1"/>
</dbReference>
<comment type="pathway">
    <text evidence="5">Cofactor biosynthesis; coenzyme A biosynthesis; CoA from (R)-pantothenate: step 5/5.</text>
</comment>
<dbReference type="PANTHER" id="PTHR10695">
    <property type="entry name" value="DEPHOSPHO-COA KINASE-RELATED"/>
    <property type="match status" value="1"/>
</dbReference>
<keyword evidence="5" id="KW-0963">Cytoplasm</keyword>
<dbReference type="RefSeq" id="WP_093996831.1">
    <property type="nucleotide sequence ID" value="NZ_FXYD01000004.1"/>
</dbReference>
<evidence type="ECO:0000256" key="6">
    <source>
        <dbReference type="NCBIfam" id="TIGR00152"/>
    </source>
</evidence>
<sequence>MTFVLGLTGSIGMGKSTTAQMFADEGVSVWDADAVVRELYDVGGKAADIVAQHYPDAMENGAVSREKLRGLIADDPAVLDHLQKIVHPLVGANRAEFLATAEAPVVLLDIPLLFETGTDNLCDGIAVVSVSAEEQRARVLERGEMSEADFELILSRQMPDAEKRVRARWVILTQTLDAARQSVKDILAEIAKELPDA</sequence>
<protein>
    <recommendedName>
        <fullName evidence="5 6">Dephospho-CoA kinase</fullName>
        <ecNumber evidence="5 6">2.7.1.24</ecNumber>
    </recommendedName>
    <alternativeName>
        <fullName evidence="5">Dephosphocoenzyme A kinase</fullName>
    </alternativeName>
</protein>
<evidence type="ECO:0000256" key="2">
    <source>
        <dbReference type="ARBA" id="ARBA00022741"/>
    </source>
</evidence>
<dbReference type="AlphaFoldDB" id="A0A238KF10"/>
<proteinExistence type="inferred from homology"/>
<keyword evidence="8" id="KW-1185">Reference proteome</keyword>
<dbReference type="UniPathway" id="UPA00241">
    <property type="reaction ID" value="UER00356"/>
</dbReference>
<evidence type="ECO:0000256" key="4">
    <source>
        <dbReference type="ARBA" id="ARBA00022993"/>
    </source>
</evidence>
<organism evidence="7 8">
    <name type="scientific">Octadecabacter ascidiaceicola</name>
    <dbReference type="NCBI Taxonomy" id="1655543"/>
    <lineage>
        <taxon>Bacteria</taxon>
        <taxon>Pseudomonadati</taxon>
        <taxon>Pseudomonadota</taxon>
        <taxon>Alphaproteobacteria</taxon>
        <taxon>Rhodobacterales</taxon>
        <taxon>Roseobacteraceae</taxon>
        <taxon>Octadecabacter</taxon>
    </lineage>
</organism>
<dbReference type="OrthoDB" id="9812943at2"/>
<dbReference type="Pfam" id="PF01121">
    <property type="entry name" value="CoaE"/>
    <property type="match status" value="1"/>
</dbReference>
<comment type="catalytic activity">
    <reaction evidence="5">
        <text>3'-dephospho-CoA + ATP = ADP + CoA + H(+)</text>
        <dbReference type="Rhea" id="RHEA:18245"/>
        <dbReference type="ChEBI" id="CHEBI:15378"/>
        <dbReference type="ChEBI" id="CHEBI:30616"/>
        <dbReference type="ChEBI" id="CHEBI:57287"/>
        <dbReference type="ChEBI" id="CHEBI:57328"/>
        <dbReference type="ChEBI" id="CHEBI:456216"/>
        <dbReference type="EC" id="2.7.1.24"/>
    </reaction>
</comment>
<dbReference type="PROSITE" id="PS51219">
    <property type="entry name" value="DPCK"/>
    <property type="match status" value="1"/>
</dbReference>
<dbReference type="CDD" id="cd02022">
    <property type="entry name" value="DPCK"/>
    <property type="match status" value="1"/>
</dbReference>
<evidence type="ECO:0000256" key="1">
    <source>
        <dbReference type="ARBA" id="ARBA00009018"/>
    </source>
</evidence>
<keyword evidence="5 7" id="KW-0418">Kinase</keyword>
<dbReference type="SUPFAM" id="SSF52540">
    <property type="entry name" value="P-loop containing nucleoside triphosphate hydrolases"/>
    <property type="match status" value="1"/>
</dbReference>
<keyword evidence="5 7" id="KW-0808">Transferase</keyword>
<reference evidence="8" key="1">
    <citation type="submission" date="2017-05" db="EMBL/GenBank/DDBJ databases">
        <authorList>
            <person name="Rodrigo-Torres L."/>
            <person name="Arahal R. D."/>
            <person name="Lucena T."/>
        </authorList>
    </citation>
    <scope>NUCLEOTIDE SEQUENCE [LARGE SCALE GENOMIC DNA]</scope>
    <source>
        <strain evidence="8">CECT 8868</strain>
    </source>
</reference>
<evidence type="ECO:0000256" key="5">
    <source>
        <dbReference type="HAMAP-Rule" id="MF_00376"/>
    </source>
</evidence>
<name>A0A238KF10_9RHOB</name>